<evidence type="ECO:0000256" key="1">
    <source>
        <dbReference type="SAM" id="MobiDB-lite"/>
    </source>
</evidence>
<keyword evidence="3" id="KW-1185">Reference proteome</keyword>
<feature type="region of interest" description="Disordered" evidence="1">
    <location>
        <begin position="1"/>
        <end position="21"/>
    </location>
</feature>
<evidence type="ECO:0000313" key="3">
    <source>
        <dbReference type="Proteomes" id="UP001187343"/>
    </source>
</evidence>
<dbReference type="AlphaFoldDB" id="A0AA88PK66"/>
<reference evidence="2" key="1">
    <citation type="submission" date="2023-08" db="EMBL/GenBank/DDBJ databases">
        <title>Chromosome-level Genome Assembly of mud carp (Cirrhinus molitorella).</title>
        <authorList>
            <person name="Liu H."/>
        </authorList>
    </citation>
    <scope>NUCLEOTIDE SEQUENCE</scope>
    <source>
        <strain evidence="2">Prfri</strain>
        <tissue evidence="2">Muscle</tissue>
    </source>
</reference>
<organism evidence="2 3">
    <name type="scientific">Cirrhinus molitorella</name>
    <name type="common">mud carp</name>
    <dbReference type="NCBI Taxonomy" id="172907"/>
    <lineage>
        <taxon>Eukaryota</taxon>
        <taxon>Metazoa</taxon>
        <taxon>Chordata</taxon>
        <taxon>Craniata</taxon>
        <taxon>Vertebrata</taxon>
        <taxon>Euteleostomi</taxon>
        <taxon>Actinopterygii</taxon>
        <taxon>Neopterygii</taxon>
        <taxon>Teleostei</taxon>
        <taxon>Ostariophysi</taxon>
        <taxon>Cypriniformes</taxon>
        <taxon>Cyprinidae</taxon>
        <taxon>Labeoninae</taxon>
        <taxon>Labeonini</taxon>
        <taxon>Cirrhinus</taxon>
    </lineage>
</organism>
<dbReference type="Proteomes" id="UP001187343">
    <property type="component" value="Unassembled WGS sequence"/>
</dbReference>
<dbReference type="EMBL" id="JAUYZG010000016">
    <property type="protein sequence ID" value="KAK2885655.1"/>
    <property type="molecule type" value="Genomic_DNA"/>
</dbReference>
<comment type="caution">
    <text evidence="2">The sequence shown here is derived from an EMBL/GenBank/DDBJ whole genome shotgun (WGS) entry which is preliminary data.</text>
</comment>
<protein>
    <submittedName>
        <fullName evidence="2">Uncharacterized protein</fullName>
    </submittedName>
</protein>
<gene>
    <name evidence="2" type="ORF">Q8A67_016492</name>
</gene>
<sequence>MAEGQIRSGRTGSEVERVKGVGSGKVLEPGIELGTPVAQQRCMSAHCPQGYRRRPVRGRQCVFSENLVTLMESGKRNRPGTDVSAQHDSCMSAYKNNPTKHSTFFPIAVEKVEHKSPDLVTHVWIMSSPGSRKMETLTGLN</sequence>
<accession>A0AA88PK66</accession>
<name>A0AA88PK66_9TELE</name>
<proteinExistence type="predicted"/>
<evidence type="ECO:0000313" key="2">
    <source>
        <dbReference type="EMBL" id="KAK2885655.1"/>
    </source>
</evidence>